<gene>
    <name evidence="1" type="ORF">M6B38_385565</name>
</gene>
<comment type="caution">
    <text evidence="1">The sequence shown here is derived from an EMBL/GenBank/DDBJ whole genome shotgun (WGS) entry which is preliminary data.</text>
</comment>
<proteinExistence type="predicted"/>
<evidence type="ECO:0000313" key="1">
    <source>
        <dbReference type="EMBL" id="KAJ6822881.1"/>
    </source>
</evidence>
<reference evidence="1" key="1">
    <citation type="journal article" date="2023" name="GigaByte">
        <title>Genome assembly of the bearded iris, Iris pallida Lam.</title>
        <authorList>
            <person name="Bruccoleri R.E."/>
            <person name="Oakeley E.J."/>
            <person name="Faust A.M.E."/>
            <person name="Altorfer M."/>
            <person name="Dessus-Babus S."/>
            <person name="Burckhardt D."/>
            <person name="Oertli M."/>
            <person name="Naumann U."/>
            <person name="Petersen F."/>
            <person name="Wong J."/>
        </authorList>
    </citation>
    <scope>NUCLEOTIDE SEQUENCE</scope>
    <source>
        <strain evidence="1">GSM-AAB239-AS_SAM_17_03QT</strain>
    </source>
</reference>
<sequence length="60" mass="6675">MSGIGQRSKIAKVFLIWSSSFRVVEVLDVSVCMLVMFVSGTGACPEYVFEYRIEAGPVHF</sequence>
<accession>A0AAX6G405</accession>
<organism evidence="1 2">
    <name type="scientific">Iris pallida</name>
    <name type="common">Sweet iris</name>
    <dbReference type="NCBI Taxonomy" id="29817"/>
    <lineage>
        <taxon>Eukaryota</taxon>
        <taxon>Viridiplantae</taxon>
        <taxon>Streptophyta</taxon>
        <taxon>Embryophyta</taxon>
        <taxon>Tracheophyta</taxon>
        <taxon>Spermatophyta</taxon>
        <taxon>Magnoliopsida</taxon>
        <taxon>Liliopsida</taxon>
        <taxon>Asparagales</taxon>
        <taxon>Iridaceae</taxon>
        <taxon>Iridoideae</taxon>
        <taxon>Irideae</taxon>
        <taxon>Iris</taxon>
    </lineage>
</organism>
<dbReference type="EMBL" id="JANAVB010023800">
    <property type="protein sequence ID" value="KAJ6822881.1"/>
    <property type="molecule type" value="Genomic_DNA"/>
</dbReference>
<dbReference type="Proteomes" id="UP001140949">
    <property type="component" value="Unassembled WGS sequence"/>
</dbReference>
<evidence type="ECO:0000313" key="2">
    <source>
        <dbReference type="Proteomes" id="UP001140949"/>
    </source>
</evidence>
<protein>
    <submittedName>
        <fullName evidence="1">Uncharacterized protein</fullName>
    </submittedName>
</protein>
<reference evidence="1" key="2">
    <citation type="submission" date="2023-04" db="EMBL/GenBank/DDBJ databases">
        <authorList>
            <person name="Bruccoleri R.E."/>
            <person name="Oakeley E.J."/>
            <person name="Faust A.-M."/>
            <person name="Dessus-Babus S."/>
            <person name="Altorfer M."/>
            <person name="Burckhardt D."/>
            <person name="Oertli M."/>
            <person name="Naumann U."/>
            <person name="Petersen F."/>
            <person name="Wong J."/>
        </authorList>
    </citation>
    <scope>NUCLEOTIDE SEQUENCE</scope>
    <source>
        <strain evidence="1">GSM-AAB239-AS_SAM_17_03QT</strain>
        <tissue evidence="1">Leaf</tissue>
    </source>
</reference>
<keyword evidence="2" id="KW-1185">Reference proteome</keyword>
<dbReference type="AlphaFoldDB" id="A0AAX6G405"/>
<name>A0AAX6G405_IRIPA</name>